<dbReference type="AlphaFoldDB" id="A0A395NMX6"/>
<name>A0A395NMX6_TRIAR</name>
<feature type="region of interest" description="Disordered" evidence="1">
    <location>
        <begin position="15"/>
        <end position="41"/>
    </location>
</feature>
<feature type="signal peptide" evidence="2">
    <location>
        <begin position="1"/>
        <end position="16"/>
    </location>
</feature>
<keyword evidence="4" id="KW-1185">Reference proteome</keyword>
<evidence type="ECO:0000313" key="3">
    <source>
        <dbReference type="EMBL" id="RFU77430.1"/>
    </source>
</evidence>
<accession>A0A395NMX6</accession>
<organism evidence="3 4">
    <name type="scientific">Trichoderma arundinaceum</name>
    <dbReference type="NCBI Taxonomy" id="490622"/>
    <lineage>
        <taxon>Eukaryota</taxon>
        <taxon>Fungi</taxon>
        <taxon>Dikarya</taxon>
        <taxon>Ascomycota</taxon>
        <taxon>Pezizomycotina</taxon>
        <taxon>Sordariomycetes</taxon>
        <taxon>Hypocreomycetidae</taxon>
        <taxon>Hypocreales</taxon>
        <taxon>Hypocreaceae</taxon>
        <taxon>Trichoderma</taxon>
    </lineage>
</organism>
<sequence>MKYLILAATLAASVAATPSHHHHHQHRHAKKDSPSKVEKRAPDVVTQVIVGATETVYQLDGKIVDPKSAEAGLKDGDYVVVGETTPTYVPPPPPPPPYPPLLGGRRAWFVPLVHAE</sequence>
<feature type="compositionally biased region" description="Basic residues" evidence="1">
    <location>
        <begin position="19"/>
        <end position="30"/>
    </location>
</feature>
<dbReference type="Proteomes" id="UP000266272">
    <property type="component" value="Unassembled WGS sequence"/>
</dbReference>
<gene>
    <name evidence="3" type="ORF">TARUN_4797</name>
</gene>
<dbReference type="EMBL" id="PXOA01000281">
    <property type="protein sequence ID" value="RFU77430.1"/>
    <property type="molecule type" value="Genomic_DNA"/>
</dbReference>
<protein>
    <submittedName>
        <fullName evidence="3">Sun domain-containing</fullName>
    </submittedName>
</protein>
<evidence type="ECO:0000256" key="2">
    <source>
        <dbReference type="SAM" id="SignalP"/>
    </source>
</evidence>
<dbReference type="STRING" id="490622.A0A395NMX6"/>
<feature type="compositionally biased region" description="Basic and acidic residues" evidence="1">
    <location>
        <begin position="31"/>
        <end position="41"/>
    </location>
</feature>
<evidence type="ECO:0000256" key="1">
    <source>
        <dbReference type="SAM" id="MobiDB-lite"/>
    </source>
</evidence>
<evidence type="ECO:0000313" key="4">
    <source>
        <dbReference type="Proteomes" id="UP000266272"/>
    </source>
</evidence>
<keyword evidence="2" id="KW-0732">Signal</keyword>
<feature type="chain" id="PRO_5017400954" evidence="2">
    <location>
        <begin position="17"/>
        <end position="116"/>
    </location>
</feature>
<reference evidence="3 4" key="1">
    <citation type="journal article" date="2018" name="PLoS Pathog.">
        <title>Evolution of structural diversity of trichothecenes, a family of toxins produced by plant pathogenic and entomopathogenic fungi.</title>
        <authorList>
            <person name="Proctor R.H."/>
            <person name="McCormick S.P."/>
            <person name="Kim H.S."/>
            <person name="Cardoza R.E."/>
            <person name="Stanley A.M."/>
            <person name="Lindo L."/>
            <person name="Kelly A."/>
            <person name="Brown D.W."/>
            <person name="Lee T."/>
            <person name="Vaughan M.M."/>
            <person name="Alexander N.J."/>
            <person name="Busman M."/>
            <person name="Gutierrez S."/>
        </authorList>
    </citation>
    <scope>NUCLEOTIDE SEQUENCE [LARGE SCALE GENOMIC DNA]</scope>
    <source>
        <strain evidence="3 4">IBT 40837</strain>
    </source>
</reference>
<proteinExistence type="predicted"/>
<comment type="caution">
    <text evidence="3">The sequence shown here is derived from an EMBL/GenBank/DDBJ whole genome shotgun (WGS) entry which is preliminary data.</text>
</comment>